<organism evidence="8 9">
    <name type="scientific">Kuraishia capsulata CBS 1993</name>
    <dbReference type="NCBI Taxonomy" id="1382522"/>
    <lineage>
        <taxon>Eukaryota</taxon>
        <taxon>Fungi</taxon>
        <taxon>Dikarya</taxon>
        <taxon>Ascomycota</taxon>
        <taxon>Saccharomycotina</taxon>
        <taxon>Pichiomycetes</taxon>
        <taxon>Pichiales</taxon>
        <taxon>Pichiaceae</taxon>
        <taxon>Kuraishia</taxon>
    </lineage>
</organism>
<dbReference type="STRING" id="1382522.W6MFX5"/>
<name>W6MFX5_9ASCO</name>
<dbReference type="OrthoDB" id="410307at2759"/>
<dbReference type="GO" id="GO:0006879">
    <property type="term" value="P:intracellular iron ion homeostasis"/>
    <property type="evidence" value="ECO:0007669"/>
    <property type="project" value="UniProtKB-ARBA"/>
</dbReference>
<dbReference type="SMART" id="SM00356">
    <property type="entry name" value="ZnF_C3H1"/>
    <property type="match status" value="2"/>
</dbReference>
<dbReference type="HOGENOM" id="CLU_1057934_0_0_1"/>
<gene>
    <name evidence="8" type="ORF">KUCA_T00000278001</name>
</gene>
<keyword evidence="1 5" id="KW-0479">Metal-binding</keyword>
<dbReference type="GO" id="GO:0008270">
    <property type="term" value="F:zinc ion binding"/>
    <property type="evidence" value="ECO:0007669"/>
    <property type="project" value="UniProtKB-KW"/>
</dbReference>
<dbReference type="InterPro" id="IPR045877">
    <property type="entry name" value="ZFP36-like"/>
</dbReference>
<keyword evidence="9" id="KW-1185">Reference proteome</keyword>
<keyword evidence="4 5" id="KW-0862">Zinc</keyword>
<dbReference type="FunFam" id="4.10.1000.10:FF:000001">
    <property type="entry name" value="zinc finger CCCH domain-containing protein 15-like"/>
    <property type="match status" value="1"/>
</dbReference>
<dbReference type="AlphaFoldDB" id="W6MFX5"/>
<evidence type="ECO:0000313" key="8">
    <source>
        <dbReference type="EMBL" id="CDK24318.1"/>
    </source>
</evidence>
<dbReference type="Pfam" id="PF00642">
    <property type="entry name" value="zf-CCCH"/>
    <property type="match status" value="2"/>
</dbReference>
<dbReference type="EMBL" id="HG793125">
    <property type="protein sequence ID" value="CDK24318.1"/>
    <property type="molecule type" value="Genomic_DNA"/>
</dbReference>
<dbReference type="PROSITE" id="PS50103">
    <property type="entry name" value="ZF_C3H1"/>
    <property type="match status" value="2"/>
</dbReference>
<dbReference type="InterPro" id="IPR000571">
    <property type="entry name" value="Znf_CCCH"/>
</dbReference>
<evidence type="ECO:0000256" key="2">
    <source>
        <dbReference type="ARBA" id="ARBA00022737"/>
    </source>
</evidence>
<protein>
    <recommendedName>
        <fullName evidence="7">C3H1-type domain-containing protein</fullName>
    </recommendedName>
</protein>
<feature type="compositionally biased region" description="Polar residues" evidence="6">
    <location>
        <begin position="85"/>
        <end position="98"/>
    </location>
</feature>
<keyword evidence="3 5" id="KW-0863">Zinc-finger</keyword>
<dbReference type="SUPFAM" id="SSF90229">
    <property type="entry name" value="CCCH zinc finger"/>
    <property type="match status" value="2"/>
</dbReference>
<evidence type="ECO:0000256" key="5">
    <source>
        <dbReference type="PROSITE-ProRule" id="PRU00723"/>
    </source>
</evidence>
<keyword evidence="2" id="KW-0677">Repeat</keyword>
<dbReference type="RefSeq" id="XP_022456335.1">
    <property type="nucleotide sequence ID" value="XM_022604804.1"/>
</dbReference>
<dbReference type="PANTHER" id="PTHR12547:SF18">
    <property type="entry name" value="PROTEIN TIS11"/>
    <property type="match status" value="1"/>
</dbReference>
<feature type="zinc finger region" description="C3H1-type" evidence="5">
    <location>
        <begin position="195"/>
        <end position="223"/>
    </location>
</feature>
<dbReference type="GeneID" id="34517723"/>
<feature type="region of interest" description="Disordered" evidence="6">
    <location>
        <begin position="85"/>
        <end position="110"/>
    </location>
</feature>
<dbReference type="Gene3D" id="4.10.1000.10">
    <property type="entry name" value="Zinc finger, CCCH-type"/>
    <property type="match status" value="2"/>
</dbReference>
<evidence type="ECO:0000256" key="4">
    <source>
        <dbReference type="ARBA" id="ARBA00022833"/>
    </source>
</evidence>
<feature type="domain" description="C3H1-type" evidence="7">
    <location>
        <begin position="233"/>
        <end position="261"/>
    </location>
</feature>
<dbReference type="GO" id="GO:0010468">
    <property type="term" value="P:regulation of gene expression"/>
    <property type="evidence" value="ECO:0007669"/>
    <property type="project" value="UniProtKB-ARBA"/>
</dbReference>
<dbReference type="PANTHER" id="PTHR12547">
    <property type="entry name" value="CCCH ZINC FINGER/TIS11-RELATED"/>
    <property type="match status" value="1"/>
</dbReference>
<evidence type="ECO:0000313" key="9">
    <source>
        <dbReference type="Proteomes" id="UP000019384"/>
    </source>
</evidence>
<reference evidence="8" key="2">
    <citation type="submission" date="2014-02" db="EMBL/GenBank/DDBJ databases">
        <title>Complete DNA sequence of /Kuraishia capsulata/ illustrates novel genomic features among budding yeasts (/Saccharomycotina/).</title>
        <authorList>
            <person name="Morales L."/>
            <person name="Noel B."/>
            <person name="Porcel B."/>
            <person name="Marcet-Houben M."/>
            <person name="Hullo M-F."/>
            <person name="Sacerdot C."/>
            <person name="Tekaia F."/>
            <person name="Leh-Louis V."/>
            <person name="Despons L."/>
            <person name="Khanna V."/>
            <person name="Aury J-M."/>
            <person name="Barbe V."/>
            <person name="Couloux A."/>
            <person name="Labadie K."/>
            <person name="Pelletier E."/>
            <person name="Souciet J-L."/>
            <person name="Boekhout T."/>
            <person name="Gabaldon T."/>
            <person name="Wincker P."/>
            <person name="Dujon B."/>
        </authorList>
    </citation>
    <scope>NUCLEOTIDE SEQUENCE</scope>
    <source>
        <strain evidence="8">CBS 1993</strain>
    </source>
</reference>
<accession>W6MFX5</accession>
<evidence type="ECO:0000256" key="6">
    <source>
        <dbReference type="SAM" id="MobiDB-lite"/>
    </source>
</evidence>
<feature type="region of interest" description="Disordered" evidence="6">
    <location>
        <begin position="167"/>
        <end position="186"/>
    </location>
</feature>
<evidence type="ECO:0000259" key="7">
    <source>
        <dbReference type="PROSITE" id="PS50103"/>
    </source>
</evidence>
<dbReference type="Proteomes" id="UP000019384">
    <property type="component" value="Unassembled WGS sequence"/>
</dbReference>
<evidence type="ECO:0000256" key="1">
    <source>
        <dbReference type="ARBA" id="ARBA00022723"/>
    </source>
</evidence>
<dbReference type="InterPro" id="IPR036855">
    <property type="entry name" value="Znf_CCCH_sf"/>
</dbReference>
<sequence>MSIWTMENKSPFVSTSPVKYTYLEFPHLQKDLISNHSQTNSPPSSVTSELEEDNMMNLIPNLWSEETQPQGQPLAQNTLALPMSYSVSSPQSRNSAMSPSLLWGNAPRPPSPPVQTFAALPPPGHARQHNVSFAQNASNTQAVPSAPNAPNTPLTEENLSILLGIKPNTQPPIQSESRSQPHARSLNGASVNTNLYKTELCLQFQSKGFCPYGVKCQFAHGSEELKQVQRSSNWKTKPCVNWTKSGWCKYGRRCCFKHGEADV</sequence>
<feature type="zinc finger region" description="C3H1-type" evidence="5">
    <location>
        <begin position="233"/>
        <end position="261"/>
    </location>
</feature>
<dbReference type="GO" id="GO:0003729">
    <property type="term" value="F:mRNA binding"/>
    <property type="evidence" value="ECO:0007669"/>
    <property type="project" value="InterPro"/>
</dbReference>
<evidence type="ECO:0000256" key="3">
    <source>
        <dbReference type="ARBA" id="ARBA00022771"/>
    </source>
</evidence>
<proteinExistence type="predicted"/>
<reference evidence="8" key="1">
    <citation type="submission" date="2013-12" db="EMBL/GenBank/DDBJ databases">
        <authorList>
            <person name="Genoscope - CEA"/>
        </authorList>
    </citation>
    <scope>NUCLEOTIDE SEQUENCE</scope>
    <source>
        <strain evidence="8">CBS 1993</strain>
    </source>
</reference>
<dbReference type="FunFam" id="4.10.1000.10:FF:000018">
    <property type="entry name" value="Zinc finger protein"/>
    <property type="match status" value="1"/>
</dbReference>
<feature type="domain" description="C3H1-type" evidence="7">
    <location>
        <begin position="195"/>
        <end position="223"/>
    </location>
</feature>